<protein>
    <submittedName>
        <fullName evidence="8">Tripartite motif-containing protein 3</fullName>
    </submittedName>
</protein>
<dbReference type="GO" id="GO:0061630">
    <property type="term" value="F:ubiquitin protein ligase activity"/>
    <property type="evidence" value="ECO:0007669"/>
    <property type="project" value="TreeGrafter"/>
</dbReference>
<dbReference type="GO" id="GO:0043161">
    <property type="term" value="P:proteasome-mediated ubiquitin-dependent protein catabolic process"/>
    <property type="evidence" value="ECO:0007669"/>
    <property type="project" value="TreeGrafter"/>
</dbReference>
<evidence type="ECO:0000256" key="3">
    <source>
        <dbReference type="ARBA" id="ARBA00022771"/>
    </source>
</evidence>
<dbReference type="Gene3D" id="2.120.10.30">
    <property type="entry name" value="TolB, C-terminal domain"/>
    <property type="match status" value="1"/>
</dbReference>
<dbReference type="SUPFAM" id="SSF57850">
    <property type="entry name" value="RING/U-box"/>
    <property type="match status" value="1"/>
</dbReference>
<dbReference type="SUPFAM" id="SSF101898">
    <property type="entry name" value="NHL repeat"/>
    <property type="match status" value="1"/>
</dbReference>
<dbReference type="InterPro" id="IPR017907">
    <property type="entry name" value="Znf_RING_CS"/>
</dbReference>
<evidence type="ECO:0000256" key="6">
    <source>
        <dbReference type="PROSITE-ProRule" id="PRU00175"/>
    </source>
</evidence>
<dbReference type="PANTHER" id="PTHR24104:SF57">
    <property type="entry name" value="BEE-MILK PROTEIN"/>
    <property type="match status" value="1"/>
</dbReference>
<dbReference type="InterPro" id="IPR013783">
    <property type="entry name" value="Ig-like_fold"/>
</dbReference>
<keyword evidence="9" id="KW-1185">Reference proteome</keyword>
<feature type="repeat" description="Filamin" evidence="5">
    <location>
        <begin position="142"/>
        <end position="252"/>
    </location>
</feature>
<organism evidence="8 9">
    <name type="scientific">Holothuria leucospilota</name>
    <name type="common">Black long sea cucumber</name>
    <name type="synonym">Mertensiothuria leucospilota</name>
    <dbReference type="NCBI Taxonomy" id="206669"/>
    <lineage>
        <taxon>Eukaryota</taxon>
        <taxon>Metazoa</taxon>
        <taxon>Echinodermata</taxon>
        <taxon>Eleutherozoa</taxon>
        <taxon>Echinozoa</taxon>
        <taxon>Holothuroidea</taxon>
        <taxon>Aspidochirotacea</taxon>
        <taxon>Aspidochirotida</taxon>
        <taxon>Holothuriidae</taxon>
        <taxon>Holothuria</taxon>
    </lineage>
</organism>
<dbReference type="InterPro" id="IPR017868">
    <property type="entry name" value="Filamin/ABP280_repeat-like"/>
</dbReference>
<evidence type="ECO:0000256" key="1">
    <source>
        <dbReference type="ARBA" id="ARBA00022723"/>
    </source>
</evidence>
<dbReference type="Gene3D" id="2.60.40.10">
    <property type="entry name" value="Immunoglobulins"/>
    <property type="match status" value="1"/>
</dbReference>
<dbReference type="PROSITE" id="PS50089">
    <property type="entry name" value="ZF_RING_2"/>
    <property type="match status" value="1"/>
</dbReference>
<gene>
    <name evidence="8" type="ORF">HOLleu_15885</name>
</gene>
<dbReference type="InterPro" id="IPR014756">
    <property type="entry name" value="Ig_E-set"/>
</dbReference>
<dbReference type="PROSITE" id="PS50194">
    <property type="entry name" value="FILAMIN_REPEAT"/>
    <property type="match status" value="1"/>
</dbReference>
<dbReference type="SUPFAM" id="SSF81296">
    <property type="entry name" value="E set domains"/>
    <property type="match status" value="1"/>
</dbReference>
<dbReference type="InterPro" id="IPR050952">
    <property type="entry name" value="TRIM-NHL_E3_ligases"/>
</dbReference>
<accession>A0A9Q1C5C8</accession>
<evidence type="ECO:0000256" key="2">
    <source>
        <dbReference type="ARBA" id="ARBA00022737"/>
    </source>
</evidence>
<evidence type="ECO:0000259" key="7">
    <source>
        <dbReference type="PROSITE" id="PS50089"/>
    </source>
</evidence>
<sequence>MAQQGMDDLHETVKCLICLNVWTRPKTLPCQHIFCEKCLEQRSIQSANGDVLMCPKCRKLHIIPCQGLRASWPTQKELESLAENIKHLCFTNPPLATLPSAYPLQSQSRFDAPSSVVRTSHSSRIMPMALGCSSPMIPTRPSSQADPQKSDVTVTDASDLKRMMVGELLTMFVQLRDQDGQIMATKQGVHDIRALLHVKPRPSEYQPIEIKANITQEGKCFIVYQLRQSGLHAFTVQLNGIPMKGTPIEFPVIPRGILGCEIKGPLKGPRDVAGLNGYFLVTDGIAKAVFLVDEVGREIGKLKVPEEMLDSFAPMAIVTFQNKVFVTDMGNKCIHVYENLDELPSQFGHPYVQKPTGVAVSGASGDIFIVDNDLKQVIVFNQSYRYMKAINYIVRSKEDALHNPQMAVINKQGDKLYIADQGDQGNENFIKIINVFTDTLVKRVNLWMGQRSARPYGIAIDNDDNIYVTAQIDNKSNQGSSGNKQVSIPVSGNIYVYNNDGHFLGFFRNAQDHLERPIGISIISSVDPPSSIAYVVDSPGRQKDGSLKAFIL</sequence>
<dbReference type="GO" id="GO:0008270">
    <property type="term" value="F:zinc ion binding"/>
    <property type="evidence" value="ECO:0007669"/>
    <property type="project" value="UniProtKB-KW"/>
</dbReference>
<reference evidence="8" key="1">
    <citation type="submission" date="2021-10" db="EMBL/GenBank/DDBJ databases">
        <title>Tropical sea cucumber genome reveals ecological adaptation and Cuvierian tubules defense mechanism.</title>
        <authorList>
            <person name="Chen T."/>
        </authorList>
    </citation>
    <scope>NUCLEOTIDE SEQUENCE</scope>
    <source>
        <strain evidence="8">Nanhai2018</strain>
        <tissue evidence="8">Muscle</tissue>
    </source>
</reference>
<dbReference type="Proteomes" id="UP001152320">
    <property type="component" value="Chromosome 7"/>
</dbReference>
<name>A0A9Q1C5C8_HOLLE</name>
<dbReference type="AlphaFoldDB" id="A0A9Q1C5C8"/>
<keyword evidence="2" id="KW-0677">Repeat</keyword>
<evidence type="ECO:0000313" key="9">
    <source>
        <dbReference type="Proteomes" id="UP001152320"/>
    </source>
</evidence>
<dbReference type="InterPro" id="IPR027370">
    <property type="entry name" value="Znf-RING_euk"/>
</dbReference>
<evidence type="ECO:0000256" key="4">
    <source>
        <dbReference type="ARBA" id="ARBA00022833"/>
    </source>
</evidence>
<dbReference type="SMART" id="SM00184">
    <property type="entry name" value="RING"/>
    <property type="match status" value="1"/>
</dbReference>
<dbReference type="PANTHER" id="PTHR24104">
    <property type="entry name" value="E3 UBIQUITIN-PROTEIN LIGASE NHLRC1-RELATED"/>
    <property type="match status" value="1"/>
</dbReference>
<dbReference type="Pfam" id="PF13445">
    <property type="entry name" value="zf-RING_UBOX"/>
    <property type="match status" value="1"/>
</dbReference>
<proteinExistence type="predicted"/>
<keyword evidence="3 6" id="KW-0863">Zinc-finger</keyword>
<dbReference type="OrthoDB" id="265776at2759"/>
<dbReference type="InterPro" id="IPR011042">
    <property type="entry name" value="6-blade_b-propeller_TolB-like"/>
</dbReference>
<dbReference type="Gene3D" id="3.30.40.10">
    <property type="entry name" value="Zinc/RING finger domain, C3HC4 (zinc finger)"/>
    <property type="match status" value="1"/>
</dbReference>
<dbReference type="PROSITE" id="PS00518">
    <property type="entry name" value="ZF_RING_1"/>
    <property type="match status" value="1"/>
</dbReference>
<feature type="domain" description="RING-type" evidence="7">
    <location>
        <begin position="15"/>
        <end position="58"/>
    </location>
</feature>
<keyword evidence="1" id="KW-0479">Metal-binding</keyword>
<dbReference type="InterPro" id="IPR001841">
    <property type="entry name" value="Znf_RING"/>
</dbReference>
<keyword evidence="4" id="KW-0862">Zinc</keyword>
<evidence type="ECO:0000256" key="5">
    <source>
        <dbReference type="PROSITE-ProRule" id="PRU00087"/>
    </source>
</evidence>
<dbReference type="InterPro" id="IPR013083">
    <property type="entry name" value="Znf_RING/FYVE/PHD"/>
</dbReference>
<comment type="caution">
    <text evidence="8">The sequence shown here is derived from an EMBL/GenBank/DDBJ whole genome shotgun (WGS) entry which is preliminary data.</text>
</comment>
<dbReference type="EMBL" id="JAIZAY010000007">
    <property type="protein sequence ID" value="KAJ8038454.1"/>
    <property type="molecule type" value="Genomic_DNA"/>
</dbReference>
<evidence type="ECO:0000313" key="8">
    <source>
        <dbReference type="EMBL" id="KAJ8038454.1"/>
    </source>
</evidence>
<dbReference type="GO" id="GO:0000209">
    <property type="term" value="P:protein polyubiquitination"/>
    <property type="evidence" value="ECO:0007669"/>
    <property type="project" value="TreeGrafter"/>
</dbReference>